<comment type="caution">
    <text evidence="1">The sequence shown here is derived from an EMBL/GenBank/DDBJ whole genome shotgun (WGS) entry which is preliminary data.</text>
</comment>
<protein>
    <submittedName>
        <fullName evidence="1">Nitroreductase family deazaflavin-dependent oxidoreductase</fullName>
    </submittedName>
</protein>
<gene>
    <name evidence="1" type="ORF">D7193_22400</name>
</gene>
<accession>A0A3A9ZXV3</accession>
<dbReference type="Gene3D" id="2.30.110.10">
    <property type="entry name" value="Electron Transport, Fmn-binding Protein, Chain A"/>
    <property type="match status" value="1"/>
</dbReference>
<dbReference type="Proteomes" id="UP000279968">
    <property type="component" value="Unassembled WGS sequence"/>
</dbReference>
<dbReference type="Pfam" id="PF04075">
    <property type="entry name" value="F420H2_quin_red"/>
    <property type="match status" value="1"/>
</dbReference>
<dbReference type="InterPro" id="IPR004378">
    <property type="entry name" value="F420H2_quin_Rdtase"/>
</dbReference>
<reference evidence="1 2" key="1">
    <citation type="journal article" date="2015" name="Int. J. Syst. Evol. Microbiol.">
        <title>Micromonospora costi sp. nov., isolated from a leaf of Costus speciosus.</title>
        <authorList>
            <person name="Thawai C."/>
        </authorList>
    </citation>
    <scope>NUCLEOTIDE SEQUENCE [LARGE SCALE GENOMIC DNA]</scope>
    <source>
        <strain evidence="1 2">CS1-12</strain>
    </source>
</reference>
<dbReference type="EMBL" id="RBAN01000004">
    <property type="protein sequence ID" value="RKN53198.1"/>
    <property type="molecule type" value="Genomic_DNA"/>
</dbReference>
<dbReference type="NCBIfam" id="TIGR00026">
    <property type="entry name" value="hi_GC_TIGR00026"/>
    <property type="match status" value="1"/>
</dbReference>
<sequence>MYRTGRPNRMARVLNRISAVHFASGLLAPGHWVTLEVTGRRSGRPVSLPLVVVHHQGGRYLVSMLGPDTNWVRNVRAAGGRAVLRHRHREPVRLSEVPVAERAPLLQRYLDVAPGARPHLPFDRGAPLAEIADVAARYPVFRVDPDRSGAD</sequence>
<dbReference type="GO" id="GO:0016491">
    <property type="term" value="F:oxidoreductase activity"/>
    <property type="evidence" value="ECO:0007669"/>
    <property type="project" value="InterPro"/>
</dbReference>
<proteinExistence type="predicted"/>
<evidence type="ECO:0000313" key="1">
    <source>
        <dbReference type="EMBL" id="RKN53198.1"/>
    </source>
</evidence>
<dbReference type="AlphaFoldDB" id="A0A3A9ZXV3"/>
<evidence type="ECO:0000313" key="2">
    <source>
        <dbReference type="Proteomes" id="UP000279968"/>
    </source>
</evidence>
<keyword evidence="2" id="KW-1185">Reference proteome</keyword>
<name>A0A3A9ZXV3_9ACTN</name>
<dbReference type="InterPro" id="IPR012349">
    <property type="entry name" value="Split_barrel_FMN-bd"/>
</dbReference>
<dbReference type="OrthoDB" id="3778270at2"/>
<organism evidence="1 2">
    <name type="scientific">Micromonospora costi</name>
    <dbReference type="NCBI Taxonomy" id="1530042"/>
    <lineage>
        <taxon>Bacteria</taxon>
        <taxon>Bacillati</taxon>
        <taxon>Actinomycetota</taxon>
        <taxon>Actinomycetes</taxon>
        <taxon>Micromonosporales</taxon>
        <taxon>Micromonosporaceae</taxon>
        <taxon>Micromonospora</taxon>
    </lineage>
</organism>